<sequence>MMTRLLMILILLLPTLSVAKDSDRLLQPGDAVVIIMPGESAFDQPFSLDKQGKIRLPEVGKINLRGKTLDQARSAIQLALSTVYLNLDQFDIELSQRQLLIRVLGYVQAPGEVLLPADGNVQMAIQAAGGLRPGAQLDKLQVRRGAQRLSFDYKAYLDSGDAELLPRLQTEDELFVPASPLTGNVEVNFDARSLIAGGDGGGDADSITLFGEVRNPGSFVLKGEMSLVDALMRAEGVTRYADVSHIRVISDNVPYLFDLKTYLDEGTAEMLPPIGAGTLIYVPIQVDVVSNTQRTVYVMGEVQAPGAYETGDNVTFLDLLANAGGPTRFAETRNIRLLRQDQSVVEVNLLSYTENRANGRLPPIEPGDVIFVPEKTDVNEKSWLKIPSDKAIKIIGAMNRPGRYEWDESMTFLDLFAHAGGPLQHANLAEIEIIKDNGNKRLFDLDKFIKQGGEYASLPTLVSGDTVVVNELPWDPTDNKSTWVRQSPESSIYVFGQVESPGRYAFNDQLGFLDILAAADGPTDEADLGQIRITHRNGATSRVTQLNLARYFETGDESVLPKVLPGDTIFLPQRERQWLEKPSEQVVRLMGAVRKPGRYSFDNSMNLLDLLAEAGGPSDNAYIEKIIVVQHSCCDPQARVFDLQAFVTDPDYARIPLVRPGDTVYVPNEDQSNWRIFIDGVRDALSIVALFALGAAI</sequence>
<evidence type="ECO:0000256" key="3">
    <source>
        <dbReference type="ARBA" id="ARBA00022448"/>
    </source>
</evidence>
<evidence type="ECO:0000256" key="13">
    <source>
        <dbReference type="ARBA" id="ARBA00023237"/>
    </source>
</evidence>
<feature type="domain" description="Soluble ligand binding" evidence="17">
    <location>
        <begin position="394"/>
        <end position="440"/>
    </location>
</feature>
<protein>
    <submittedName>
        <fullName evidence="19">Protein involved in polysaccharide export, contains SLBB domain of the beta-grasp fold</fullName>
    </submittedName>
</protein>
<keyword evidence="4" id="KW-1134">Transmembrane beta strand</keyword>
<accession>A0A1G8S734</accession>
<feature type="domain" description="Soluble ligand binding" evidence="17">
    <location>
        <begin position="492"/>
        <end position="538"/>
    </location>
</feature>
<evidence type="ECO:0000256" key="1">
    <source>
        <dbReference type="ARBA" id="ARBA00004571"/>
    </source>
</evidence>
<reference evidence="20" key="1">
    <citation type="submission" date="2016-10" db="EMBL/GenBank/DDBJ databases">
        <authorList>
            <person name="Varghese N."/>
            <person name="Submissions S."/>
        </authorList>
    </citation>
    <scope>NUCLEOTIDE SEQUENCE [LARGE SCALE GENOMIC DNA]</scope>
    <source>
        <strain evidence="20">DSM 23317</strain>
    </source>
</reference>
<comment type="subcellular location">
    <subcellularLocation>
        <location evidence="1">Cell outer membrane</location>
        <topology evidence="1">Multi-pass membrane protein</topology>
    </subcellularLocation>
</comment>
<name>A0A1G8S734_9GAMM</name>
<feature type="domain" description="Soluble ligand binding" evidence="17">
    <location>
        <begin position="101"/>
        <end position="145"/>
    </location>
</feature>
<dbReference type="Pfam" id="PF22461">
    <property type="entry name" value="SLBB_2"/>
    <property type="match status" value="1"/>
</dbReference>
<dbReference type="Gene3D" id="3.10.560.10">
    <property type="entry name" value="Outer membrane lipoprotein wza domain like"/>
    <property type="match status" value="6"/>
</dbReference>
<evidence type="ECO:0000259" key="16">
    <source>
        <dbReference type="Pfam" id="PF02563"/>
    </source>
</evidence>
<dbReference type="EMBL" id="FNEM01000006">
    <property type="protein sequence ID" value="SDJ25039.1"/>
    <property type="molecule type" value="Genomic_DNA"/>
</dbReference>
<dbReference type="GO" id="GO:0046930">
    <property type="term" value="C:pore complex"/>
    <property type="evidence" value="ECO:0007669"/>
    <property type="project" value="UniProtKB-KW"/>
</dbReference>
<dbReference type="InterPro" id="IPR019554">
    <property type="entry name" value="Soluble_ligand-bd"/>
</dbReference>
<evidence type="ECO:0000256" key="5">
    <source>
        <dbReference type="ARBA" id="ARBA00022597"/>
    </source>
</evidence>
<evidence type="ECO:0000256" key="14">
    <source>
        <dbReference type="ARBA" id="ARBA00023288"/>
    </source>
</evidence>
<dbReference type="InterPro" id="IPR049712">
    <property type="entry name" value="Poly_export"/>
</dbReference>
<dbReference type="GO" id="GO:0015159">
    <property type="term" value="F:polysaccharide transmembrane transporter activity"/>
    <property type="evidence" value="ECO:0007669"/>
    <property type="project" value="InterPro"/>
</dbReference>
<dbReference type="InterPro" id="IPR054765">
    <property type="entry name" value="SLBB_dom"/>
</dbReference>
<gene>
    <name evidence="19" type="ORF">SAMN04488540_10689</name>
</gene>
<dbReference type="Pfam" id="PF10531">
    <property type="entry name" value="SLBB"/>
    <property type="match status" value="5"/>
</dbReference>
<dbReference type="Proteomes" id="UP000199527">
    <property type="component" value="Unassembled WGS sequence"/>
</dbReference>
<evidence type="ECO:0000256" key="10">
    <source>
        <dbReference type="ARBA" id="ARBA00023114"/>
    </source>
</evidence>
<feature type="chain" id="PRO_5011666990" evidence="15">
    <location>
        <begin position="20"/>
        <end position="697"/>
    </location>
</feature>
<keyword evidence="14" id="KW-0449">Lipoprotein</keyword>
<dbReference type="GO" id="GO:0006811">
    <property type="term" value="P:monoatomic ion transport"/>
    <property type="evidence" value="ECO:0007669"/>
    <property type="project" value="UniProtKB-KW"/>
</dbReference>
<dbReference type="Pfam" id="PF02563">
    <property type="entry name" value="Poly_export"/>
    <property type="match status" value="1"/>
</dbReference>
<evidence type="ECO:0000256" key="11">
    <source>
        <dbReference type="ARBA" id="ARBA00023136"/>
    </source>
</evidence>
<evidence type="ECO:0000256" key="8">
    <source>
        <dbReference type="ARBA" id="ARBA00023047"/>
    </source>
</evidence>
<dbReference type="GO" id="GO:0015288">
    <property type="term" value="F:porin activity"/>
    <property type="evidence" value="ECO:0007669"/>
    <property type="project" value="UniProtKB-KW"/>
</dbReference>
<keyword evidence="12" id="KW-0564">Palmitate</keyword>
<organism evidence="19 20">
    <name type="scientific">Ferrimonas sediminum</name>
    <dbReference type="NCBI Taxonomy" id="718193"/>
    <lineage>
        <taxon>Bacteria</taxon>
        <taxon>Pseudomonadati</taxon>
        <taxon>Pseudomonadota</taxon>
        <taxon>Gammaproteobacteria</taxon>
        <taxon>Alteromonadales</taxon>
        <taxon>Ferrimonadaceae</taxon>
        <taxon>Ferrimonas</taxon>
    </lineage>
</organism>
<keyword evidence="3" id="KW-0813">Transport</keyword>
<keyword evidence="5" id="KW-0762">Sugar transport</keyword>
<keyword evidence="11" id="KW-0472">Membrane</keyword>
<evidence type="ECO:0000313" key="19">
    <source>
        <dbReference type="EMBL" id="SDJ25039.1"/>
    </source>
</evidence>
<dbReference type="InterPro" id="IPR003715">
    <property type="entry name" value="Poly_export_N"/>
</dbReference>
<keyword evidence="20" id="KW-1185">Reference proteome</keyword>
<feature type="signal peptide" evidence="15">
    <location>
        <begin position="1"/>
        <end position="19"/>
    </location>
</feature>
<keyword evidence="6" id="KW-0812">Transmembrane</keyword>
<feature type="domain" description="Soluble ligand binding" evidence="17">
    <location>
        <begin position="207"/>
        <end position="249"/>
    </location>
</feature>
<evidence type="ECO:0000256" key="12">
    <source>
        <dbReference type="ARBA" id="ARBA00023139"/>
    </source>
</evidence>
<dbReference type="AlphaFoldDB" id="A0A1G8S734"/>
<evidence type="ECO:0000256" key="15">
    <source>
        <dbReference type="SAM" id="SignalP"/>
    </source>
</evidence>
<evidence type="ECO:0000259" key="17">
    <source>
        <dbReference type="Pfam" id="PF10531"/>
    </source>
</evidence>
<keyword evidence="7 15" id="KW-0732">Signal</keyword>
<keyword evidence="8" id="KW-0625">Polysaccharide transport</keyword>
<keyword evidence="9" id="KW-0406">Ion transport</keyword>
<feature type="domain" description="SLBB" evidence="18">
    <location>
        <begin position="586"/>
        <end position="666"/>
    </location>
</feature>
<evidence type="ECO:0000313" key="20">
    <source>
        <dbReference type="Proteomes" id="UP000199527"/>
    </source>
</evidence>
<evidence type="ECO:0000259" key="18">
    <source>
        <dbReference type="Pfam" id="PF22461"/>
    </source>
</evidence>
<evidence type="ECO:0000256" key="2">
    <source>
        <dbReference type="ARBA" id="ARBA00009450"/>
    </source>
</evidence>
<evidence type="ECO:0000256" key="6">
    <source>
        <dbReference type="ARBA" id="ARBA00022692"/>
    </source>
</evidence>
<dbReference type="PANTHER" id="PTHR33619:SF3">
    <property type="entry name" value="POLYSACCHARIDE EXPORT PROTEIN GFCE-RELATED"/>
    <property type="match status" value="1"/>
</dbReference>
<dbReference type="PANTHER" id="PTHR33619">
    <property type="entry name" value="POLYSACCHARIDE EXPORT PROTEIN GFCE-RELATED"/>
    <property type="match status" value="1"/>
</dbReference>
<proteinExistence type="inferred from homology"/>
<feature type="domain" description="Polysaccharide export protein N-terminal" evidence="16">
    <location>
        <begin position="20"/>
        <end position="92"/>
    </location>
</feature>
<dbReference type="OrthoDB" id="9808948at2"/>
<keyword evidence="10" id="KW-0626">Porin</keyword>
<keyword evidence="13" id="KW-0998">Cell outer membrane</keyword>
<evidence type="ECO:0000256" key="4">
    <source>
        <dbReference type="ARBA" id="ARBA00022452"/>
    </source>
</evidence>
<comment type="similarity">
    <text evidence="2">Belongs to the BexD/CtrA/VexA family.</text>
</comment>
<feature type="domain" description="Soluble ligand binding" evidence="17">
    <location>
        <begin position="296"/>
        <end position="344"/>
    </location>
</feature>
<evidence type="ECO:0000256" key="7">
    <source>
        <dbReference type="ARBA" id="ARBA00022729"/>
    </source>
</evidence>
<dbReference type="Gene3D" id="3.30.1950.10">
    <property type="entry name" value="wza like domain"/>
    <property type="match status" value="1"/>
</dbReference>
<dbReference type="GO" id="GO:0009279">
    <property type="term" value="C:cell outer membrane"/>
    <property type="evidence" value="ECO:0007669"/>
    <property type="project" value="UniProtKB-SubCell"/>
</dbReference>
<evidence type="ECO:0000256" key="9">
    <source>
        <dbReference type="ARBA" id="ARBA00023065"/>
    </source>
</evidence>